<evidence type="ECO:0000256" key="1">
    <source>
        <dbReference type="SAM" id="MobiDB-lite"/>
    </source>
</evidence>
<reference evidence="2" key="2">
    <citation type="submission" date="2020-11" db="EMBL/GenBank/DDBJ databases">
        <authorList>
            <consortium name="DOE Joint Genome Institute"/>
            <person name="Kuo A."/>
            <person name="Miyauchi S."/>
            <person name="Kiss E."/>
            <person name="Drula E."/>
            <person name="Kohler A."/>
            <person name="Sanchez-Garcia M."/>
            <person name="Andreopoulos B."/>
            <person name="Barry K.W."/>
            <person name="Bonito G."/>
            <person name="Buee M."/>
            <person name="Carver A."/>
            <person name="Chen C."/>
            <person name="Cichocki N."/>
            <person name="Clum A."/>
            <person name="Culley D."/>
            <person name="Crous P.W."/>
            <person name="Fauchery L."/>
            <person name="Girlanda M."/>
            <person name="Hayes R."/>
            <person name="Keri Z."/>
            <person name="Labutti K."/>
            <person name="Lipzen A."/>
            <person name="Lombard V."/>
            <person name="Magnuson J."/>
            <person name="Maillard F."/>
            <person name="Morin E."/>
            <person name="Murat C."/>
            <person name="Nolan M."/>
            <person name="Ohm R."/>
            <person name="Pangilinan J."/>
            <person name="Pereira M."/>
            <person name="Perotto S."/>
            <person name="Peter M."/>
            <person name="Riley R."/>
            <person name="Sitrit Y."/>
            <person name="Stielow B."/>
            <person name="Szollosi G."/>
            <person name="Zifcakova L."/>
            <person name="Stursova M."/>
            <person name="Spatafora J.W."/>
            <person name="Tedersoo L."/>
            <person name="Vaario L.-M."/>
            <person name="Yamada A."/>
            <person name="Yan M."/>
            <person name="Wang P."/>
            <person name="Xu J."/>
            <person name="Bruns T."/>
            <person name="Baldrian P."/>
            <person name="Vilgalys R."/>
            <person name="Henrissat B."/>
            <person name="Grigoriev I.V."/>
            <person name="Hibbett D."/>
            <person name="Nagy L.G."/>
            <person name="Martin F.M."/>
        </authorList>
    </citation>
    <scope>NUCLEOTIDE SEQUENCE</scope>
    <source>
        <strain evidence="2">UH-Tt-Lm1</strain>
    </source>
</reference>
<protein>
    <submittedName>
        <fullName evidence="2">Uncharacterized protein</fullName>
    </submittedName>
</protein>
<dbReference type="AlphaFoldDB" id="A0A9P6HMX3"/>
<sequence>MISSHDASRAHEDNWVTRLQLPALPPSSASQRTDTSALGNQNQKRANHPVYPHPQPGTGKQLPSIRNLVPGLWEPGTSKSSQRIPQDENPNGSLISSLRHVSPAWSGGPVDASDGHIPQPHLDTNNHDSESKRDDSRQANESKKRPPPSPIERADHERTAPSNSVINSNKAATSEVQKQSQVFKQLRGDPGFRSRSSSESAKPTCERRGSFSQPSHQQEILRDPVGELSHRLSSHSALRQLLTPRPMVIGELQRGRSYGASKRILRSGS</sequence>
<feature type="region of interest" description="Disordered" evidence="1">
    <location>
        <begin position="1"/>
        <end position="228"/>
    </location>
</feature>
<keyword evidence="3" id="KW-1185">Reference proteome</keyword>
<evidence type="ECO:0000313" key="3">
    <source>
        <dbReference type="Proteomes" id="UP000736335"/>
    </source>
</evidence>
<organism evidence="2 3">
    <name type="scientific">Thelephora terrestris</name>
    <dbReference type="NCBI Taxonomy" id="56493"/>
    <lineage>
        <taxon>Eukaryota</taxon>
        <taxon>Fungi</taxon>
        <taxon>Dikarya</taxon>
        <taxon>Basidiomycota</taxon>
        <taxon>Agaricomycotina</taxon>
        <taxon>Agaricomycetes</taxon>
        <taxon>Thelephorales</taxon>
        <taxon>Thelephoraceae</taxon>
        <taxon>Thelephora</taxon>
    </lineage>
</organism>
<feature type="compositionally biased region" description="Basic and acidic residues" evidence="1">
    <location>
        <begin position="1"/>
        <end position="15"/>
    </location>
</feature>
<comment type="caution">
    <text evidence="2">The sequence shown here is derived from an EMBL/GenBank/DDBJ whole genome shotgun (WGS) entry which is preliminary data.</text>
</comment>
<proteinExistence type="predicted"/>
<name>A0A9P6HMX3_9AGAM</name>
<evidence type="ECO:0000313" key="2">
    <source>
        <dbReference type="EMBL" id="KAF9790720.1"/>
    </source>
</evidence>
<feature type="compositionally biased region" description="Polar residues" evidence="1">
    <location>
        <begin position="27"/>
        <end position="44"/>
    </location>
</feature>
<feature type="compositionally biased region" description="Basic and acidic residues" evidence="1">
    <location>
        <begin position="219"/>
        <end position="228"/>
    </location>
</feature>
<dbReference type="OrthoDB" id="10438644at2759"/>
<dbReference type="Proteomes" id="UP000736335">
    <property type="component" value="Unassembled WGS sequence"/>
</dbReference>
<feature type="compositionally biased region" description="Polar residues" evidence="1">
    <location>
        <begin position="77"/>
        <end position="96"/>
    </location>
</feature>
<feature type="compositionally biased region" description="Polar residues" evidence="1">
    <location>
        <begin position="160"/>
        <end position="183"/>
    </location>
</feature>
<gene>
    <name evidence="2" type="ORF">BJ322DRAFT_1017375</name>
</gene>
<reference evidence="2" key="1">
    <citation type="journal article" date="2020" name="Nat. Commun.">
        <title>Large-scale genome sequencing of mycorrhizal fungi provides insights into the early evolution of symbiotic traits.</title>
        <authorList>
            <person name="Miyauchi S."/>
            <person name="Kiss E."/>
            <person name="Kuo A."/>
            <person name="Drula E."/>
            <person name="Kohler A."/>
            <person name="Sanchez-Garcia M."/>
            <person name="Morin E."/>
            <person name="Andreopoulos B."/>
            <person name="Barry K.W."/>
            <person name="Bonito G."/>
            <person name="Buee M."/>
            <person name="Carver A."/>
            <person name="Chen C."/>
            <person name="Cichocki N."/>
            <person name="Clum A."/>
            <person name="Culley D."/>
            <person name="Crous P.W."/>
            <person name="Fauchery L."/>
            <person name="Girlanda M."/>
            <person name="Hayes R.D."/>
            <person name="Keri Z."/>
            <person name="LaButti K."/>
            <person name="Lipzen A."/>
            <person name="Lombard V."/>
            <person name="Magnuson J."/>
            <person name="Maillard F."/>
            <person name="Murat C."/>
            <person name="Nolan M."/>
            <person name="Ohm R.A."/>
            <person name="Pangilinan J."/>
            <person name="Pereira M.F."/>
            <person name="Perotto S."/>
            <person name="Peter M."/>
            <person name="Pfister S."/>
            <person name="Riley R."/>
            <person name="Sitrit Y."/>
            <person name="Stielow J.B."/>
            <person name="Szollosi G."/>
            <person name="Zifcakova L."/>
            <person name="Stursova M."/>
            <person name="Spatafora J.W."/>
            <person name="Tedersoo L."/>
            <person name="Vaario L.M."/>
            <person name="Yamada A."/>
            <person name="Yan M."/>
            <person name="Wang P."/>
            <person name="Xu J."/>
            <person name="Bruns T."/>
            <person name="Baldrian P."/>
            <person name="Vilgalys R."/>
            <person name="Dunand C."/>
            <person name="Henrissat B."/>
            <person name="Grigoriev I.V."/>
            <person name="Hibbett D."/>
            <person name="Nagy L.G."/>
            <person name="Martin F.M."/>
        </authorList>
    </citation>
    <scope>NUCLEOTIDE SEQUENCE</scope>
    <source>
        <strain evidence="2">UH-Tt-Lm1</strain>
    </source>
</reference>
<dbReference type="EMBL" id="WIUZ02000002">
    <property type="protein sequence ID" value="KAF9790720.1"/>
    <property type="molecule type" value="Genomic_DNA"/>
</dbReference>
<accession>A0A9P6HMX3</accession>
<feature type="compositionally biased region" description="Basic and acidic residues" evidence="1">
    <location>
        <begin position="124"/>
        <end position="144"/>
    </location>
</feature>